<dbReference type="AlphaFoldDB" id="A0A4Y8DFS3"/>
<dbReference type="EMBL" id="PHWZ01000015">
    <property type="protein sequence ID" value="TEY85246.1"/>
    <property type="molecule type" value="Genomic_DNA"/>
</dbReference>
<accession>A0A4Y8DFS3</accession>
<comment type="caution">
    <text evidence="1">The sequence shown here is derived from an EMBL/GenBank/DDBJ whole genome shotgun (WGS) entry which is preliminary data.</text>
</comment>
<proteinExistence type="predicted"/>
<gene>
    <name evidence="1" type="ORF">BOTCAL_0015g00340</name>
</gene>
<evidence type="ECO:0000313" key="2">
    <source>
        <dbReference type="Proteomes" id="UP000297299"/>
    </source>
</evidence>
<reference evidence="1 2" key="1">
    <citation type="submission" date="2017-11" db="EMBL/GenBank/DDBJ databases">
        <title>Comparative genomics of Botrytis spp.</title>
        <authorList>
            <person name="Valero-Jimenez C.A."/>
            <person name="Tapia P."/>
            <person name="Veloso J."/>
            <person name="Silva-Moreno E."/>
            <person name="Staats M."/>
            <person name="Valdes J.H."/>
            <person name="Van Kan J.A.L."/>
        </authorList>
    </citation>
    <scope>NUCLEOTIDE SEQUENCE [LARGE SCALE GENOMIC DNA]</scope>
    <source>
        <strain evidence="1 2">MUCL2830</strain>
    </source>
</reference>
<name>A0A4Y8DFS3_9HELO</name>
<evidence type="ECO:0000313" key="1">
    <source>
        <dbReference type="EMBL" id="TEY85246.1"/>
    </source>
</evidence>
<organism evidence="1 2">
    <name type="scientific">Botryotinia calthae</name>
    <dbReference type="NCBI Taxonomy" id="38488"/>
    <lineage>
        <taxon>Eukaryota</taxon>
        <taxon>Fungi</taxon>
        <taxon>Dikarya</taxon>
        <taxon>Ascomycota</taxon>
        <taxon>Pezizomycotina</taxon>
        <taxon>Leotiomycetes</taxon>
        <taxon>Helotiales</taxon>
        <taxon>Sclerotiniaceae</taxon>
        <taxon>Botryotinia</taxon>
    </lineage>
</organism>
<dbReference type="Proteomes" id="UP000297299">
    <property type="component" value="Unassembled WGS sequence"/>
</dbReference>
<keyword evidence="2" id="KW-1185">Reference proteome</keyword>
<sequence>MKYPQAIAEIADEENFHPWAGDLIAMSSCKRVRALGSGWVDTRGFGVEMKESSLCSYEGGKREEDRNAFGGMVGLWESWDMDGMGWDGMGWKGIGCLGLLKA</sequence>
<protein>
    <submittedName>
        <fullName evidence="1">Uncharacterized protein</fullName>
    </submittedName>
</protein>